<evidence type="ECO:0000313" key="1">
    <source>
        <dbReference type="EMBL" id="KAJ3563516.1"/>
    </source>
</evidence>
<sequence>MSVKITVQDALSQVDLLFKPRVAALVSSATAFQSGDGVDKAMKIHAEALLVKEGMDKLVPYATNIQRPVSAADGSKVINVVKELQRSWDTVLDTAVKKKGLLDALPVGNLAGLLAEDLKLNHQSMLTLSNALLDAAPAEVLVEGKKLQKELEDTMKKTLAVYQ</sequence>
<comment type="caution">
    <text evidence="1">The sequence shown here is derived from an EMBL/GenBank/DDBJ whole genome shotgun (WGS) entry which is preliminary data.</text>
</comment>
<name>A0AAD5VLK4_9AGAR</name>
<organism evidence="1 2">
    <name type="scientific">Leucocoprinus birnbaumii</name>
    <dbReference type="NCBI Taxonomy" id="56174"/>
    <lineage>
        <taxon>Eukaryota</taxon>
        <taxon>Fungi</taxon>
        <taxon>Dikarya</taxon>
        <taxon>Basidiomycota</taxon>
        <taxon>Agaricomycotina</taxon>
        <taxon>Agaricomycetes</taxon>
        <taxon>Agaricomycetidae</taxon>
        <taxon>Agaricales</taxon>
        <taxon>Agaricineae</taxon>
        <taxon>Agaricaceae</taxon>
        <taxon>Leucocoprinus</taxon>
    </lineage>
</organism>
<gene>
    <name evidence="1" type="ORF">NP233_g8889</name>
</gene>
<proteinExistence type="predicted"/>
<accession>A0AAD5VLK4</accession>
<dbReference type="EMBL" id="JANIEX010000750">
    <property type="protein sequence ID" value="KAJ3563516.1"/>
    <property type="molecule type" value="Genomic_DNA"/>
</dbReference>
<keyword evidence="2" id="KW-1185">Reference proteome</keyword>
<protein>
    <submittedName>
        <fullName evidence="1">Uncharacterized protein</fullName>
    </submittedName>
</protein>
<dbReference type="AlphaFoldDB" id="A0AAD5VLK4"/>
<reference evidence="1" key="1">
    <citation type="submission" date="2022-07" db="EMBL/GenBank/DDBJ databases">
        <title>Genome Sequence of Leucocoprinus birnbaumii.</title>
        <authorList>
            <person name="Buettner E."/>
        </authorList>
    </citation>
    <scope>NUCLEOTIDE SEQUENCE</scope>
    <source>
        <strain evidence="1">VT141</strain>
    </source>
</reference>
<dbReference type="Proteomes" id="UP001213000">
    <property type="component" value="Unassembled WGS sequence"/>
</dbReference>
<dbReference type="Gene3D" id="1.20.1280.140">
    <property type="match status" value="1"/>
</dbReference>
<evidence type="ECO:0000313" key="2">
    <source>
        <dbReference type="Proteomes" id="UP001213000"/>
    </source>
</evidence>